<feature type="signal peptide" evidence="6">
    <location>
        <begin position="1"/>
        <end position="21"/>
    </location>
</feature>
<dbReference type="PANTHER" id="PTHR24373">
    <property type="entry name" value="SLIT RELATED LEUCINE-RICH REPEAT NEURONAL PROTEIN"/>
    <property type="match status" value="1"/>
</dbReference>
<keyword evidence="8" id="KW-1185">Reference proteome</keyword>
<dbReference type="OMA" id="DMGTMPI"/>
<evidence type="ECO:0000256" key="2">
    <source>
        <dbReference type="ARBA" id="ARBA00022729"/>
    </source>
</evidence>
<evidence type="ECO:0000256" key="5">
    <source>
        <dbReference type="SAM" id="Phobius"/>
    </source>
</evidence>
<dbReference type="InterPro" id="IPR003591">
    <property type="entry name" value="Leu-rich_rpt_typical-subtyp"/>
</dbReference>
<keyword evidence="5" id="KW-0472">Membrane</keyword>
<dbReference type="Proteomes" id="UP000005408">
    <property type="component" value="Unassembled WGS sequence"/>
</dbReference>
<organism evidence="7 8">
    <name type="scientific">Magallana gigas</name>
    <name type="common">Pacific oyster</name>
    <name type="synonym">Crassostrea gigas</name>
    <dbReference type="NCBI Taxonomy" id="29159"/>
    <lineage>
        <taxon>Eukaryota</taxon>
        <taxon>Metazoa</taxon>
        <taxon>Spiralia</taxon>
        <taxon>Lophotrochozoa</taxon>
        <taxon>Mollusca</taxon>
        <taxon>Bivalvia</taxon>
        <taxon>Autobranchia</taxon>
        <taxon>Pteriomorphia</taxon>
        <taxon>Ostreida</taxon>
        <taxon>Ostreoidea</taxon>
        <taxon>Ostreidae</taxon>
        <taxon>Magallana</taxon>
    </lineage>
</organism>
<dbReference type="AlphaFoldDB" id="A0A8W8JRI5"/>
<evidence type="ECO:0000313" key="7">
    <source>
        <dbReference type="EnsemblMetazoa" id="G20180.5:cds"/>
    </source>
</evidence>
<evidence type="ECO:0000256" key="4">
    <source>
        <dbReference type="ARBA" id="ARBA00023180"/>
    </source>
</evidence>
<evidence type="ECO:0000256" key="3">
    <source>
        <dbReference type="ARBA" id="ARBA00022737"/>
    </source>
</evidence>
<dbReference type="EnsemblMetazoa" id="G20180.4">
    <property type="protein sequence ID" value="G20180.4:cds"/>
    <property type="gene ID" value="G20180"/>
</dbReference>
<dbReference type="SMART" id="SM00369">
    <property type="entry name" value="LRR_TYP"/>
    <property type="match status" value="9"/>
</dbReference>
<accession>A0A8W8JRI5</accession>
<dbReference type="InterPro" id="IPR032675">
    <property type="entry name" value="LRR_dom_sf"/>
</dbReference>
<protein>
    <submittedName>
        <fullName evidence="7">Uncharacterized protein</fullName>
    </submittedName>
</protein>
<dbReference type="Pfam" id="PF13855">
    <property type="entry name" value="LRR_8"/>
    <property type="match status" value="2"/>
</dbReference>
<keyword evidence="4" id="KW-0325">Glycoprotein</keyword>
<dbReference type="FunFam" id="3.80.10.10:FF:000770">
    <property type="entry name" value="Uncharacterized protein"/>
    <property type="match status" value="1"/>
</dbReference>
<keyword evidence="1" id="KW-0433">Leucine-rich repeat</keyword>
<dbReference type="PANTHER" id="PTHR24373:SF370">
    <property type="entry name" value="FISH-LIPS, ISOFORM E"/>
    <property type="match status" value="1"/>
</dbReference>
<dbReference type="EnsemblMetazoa" id="G20180.5">
    <property type="protein sequence ID" value="G20180.5:cds"/>
    <property type="gene ID" value="G20180"/>
</dbReference>
<feature type="chain" id="PRO_5042431120" evidence="6">
    <location>
        <begin position="22"/>
        <end position="598"/>
    </location>
</feature>
<dbReference type="GO" id="GO:0031012">
    <property type="term" value="C:extracellular matrix"/>
    <property type="evidence" value="ECO:0007669"/>
    <property type="project" value="TreeGrafter"/>
</dbReference>
<dbReference type="Gene3D" id="3.80.10.10">
    <property type="entry name" value="Ribonuclease Inhibitor"/>
    <property type="match status" value="2"/>
</dbReference>
<dbReference type="PROSITE" id="PS51257">
    <property type="entry name" value="PROKAR_LIPOPROTEIN"/>
    <property type="match status" value="1"/>
</dbReference>
<proteinExistence type="predicted"/>
<dbReference type="CDD" id="cd12087">
    <property type="entry name" value="TM_EGFR-like"/>
    <property type="match status" value="1"/>
</dbReference>
<dbReference type="OrthoDB" id="1055097at2759"/>
<dbReference type="GO" id="GO:0038023">
    <property type="term" value="F:signaling receptor activity"/>
    <property type="evidence" value="ECO:0007669"/>
    <property type="project" value="TreeGrafter"/>
</dbReference>
<dbReference type="GO" id="GO:0003725">
    <property type="term" value="F:double-stranded RNA binding"/>
    <property type="evidence" value="ECO:0007669"/>
    <property type="project" value="TreeGrafter"/>
</dbReference>
<dbReference type="SUPFAM" id="SSF52058">
    <property type="entry name" value="L domain-like"/>
    <property type="match status" value="1"/>
</dbReference>
<keyword evidence="5" id="KW-1133">Transmembrane helix</keyword>
<dbReference type="InterPro" id="IPR050328">
    <property type="entry name" value="Dev_Immune_Receptor"/>
</dbReference>
<dbReference type="PROSITE" id="PS51450">
    <property type="entry name" value="LRR"/>
    <property type="match status" value="2"/>
</dbReference>
<name>A0A8W8JRI5_MAGGI</name>
<evidence type="ECO:0000256" key="1">
    <source>
        <dbReference type="ARBA" id="ARBA00022614"/>
    </source>
</evidence>
<sequence>MGFRQVLRLVAILACLPLGQACPQFCQCTGTSQTEVRCQQAEMRDIMSGLPPKTYKLEVKQTSTNYLTPIHFNSSHNLIELEIYDGYINGIEDKTFYLLNNLQILNLTNNHLRMISKDAFLGLNRLTKLDLSHNNIQSIDEVFYSVDKLQTLYINSNSLTAIPSKAFQALTQLRYLQLDRNEFQSLIGNPFQGLSVSLKMLYMRGCGLNSMSSALSLRSLNLLDLGENSIFEMPSNSQLRSSFPYLHSLYLDHNKLTRLADGQFSDMKLDTLDLAYNQLDQVTNTLFNRFSVQNLNLSSNVIINIGEKAFQPTKSVVNLNLAHNPIGALSPKVFHNLYALRELNLSECALNGLSDEQFKDIYLIKLDISLNSLPFLSQGLLDHLTMISKFYINGNPWHCDCRIAPLKLRLEQRWRCNAMMNPAECQPPTCMSPDTLAQRPILGLTEADIDTCQSSQLSASTDIGMVVGLAVGGVFLLLFVVIIIFILCRRRQNQNKPGGQFHICRSPASDVTSHNEDFEKSSHHHIKPFNDGDQVSIESDKSFVVRHFFETMVSTDPSGMSNQPERMRRDTFRTTYSGSNPSLASSAYSYPIGRETAI</sequence>
<dbReference type="GO" id="GO:0005615">
    <property type="term" value="C:extracellular space"/>
    <property type="evidence" value="ECO:0007669"/>
    <property type="project" value="TreeGrafter"/>
</dbReference>
<evidence type="ECO:0000313" key="8">
    <source>
        <dbReference type="Proteomes" id="UP000005408"/>
    </source>
</evidence>
<dbReference type="GO" id="GO:0043331">
    <property type="term" value="P:response to dsRNA"/>
    <property type="evidence" value="ECO:0007669"/>
    <property type="project" value="TreeGrafter"/>
</dbReference>
<reference evidence="7" key="1">
    <citation type="submission" date="2022-08" db="UniProtKB">
        <authorList>
            <consortium name="EnsemblMetazoa"/>
        </authorList>
    </citation>
    <scope>IDENTIFICATION</scope>
    <source>
        <strain evidence="7">05x7-T-G4-1.051#20</strain>
    </source>
</reference>
<keyword evidence="5" id="KW-0812">Transmembrane</keyword>
<evidence type="ECO:0000256" key="6">
    <source>
        <dbReference type="SAM" id="SignalP"/>
    </source>
</evidence>
<keyword evidence="3" id="KW-0677">Repeat</keyword>
<keyword evidence="2 6" id="KW-0732">Signal</keyword>
<dbReference type="InterPro" id="IPR001611">
    <property type="entry name" value="Leu-rich_rpt"/>
</dbReference>
<feature type="transmembrane region" description="Helical" evidence="5">
    <location>
        <begin position="463"/>
        <end position="487"/>
    </location>
</feature>